<sequence length="209" mass="23592">MKLCFIGGGNPLTGELNDVIKFLSHHVKKDSKLLIIPFATEEKRLNSWYNSAKKTFESIGVSHLDILNRGLTSQEMQSKIKEHEVLYFTGGRPEKLMERLIDKELVSSIKGHSGLLIGVSAGALAFCKDCIITKDEDYPETLVIKGLDLVDFSVEVHYRDRTDEELIHLSEKRDIYAMPNGSGLFWDGEVMTPIKSIIHFQKGNKKVID</sequence>
<dbReference type="Pfam" id="PF03575">
    <property type="entry name" value="Peptidase_S51"/>
    <property type="match status" value="1"/>
</dbReference>
<dbReference type="EMBL" id="JAGXBY010000005">
    <property type="protein sequence ID" value="MBS3681341.1"/>
    <property type="molecule type" value="Genomic_DNA"/>
</dbReference>
<keyword evidence="3" id="KW-0378">Hydrolase</keyword>
<keyword evidence="4" id="KW-0720">Serine protease</keyword>
<dbReference type="PANTHER" id="PTHR20842:SF0">
    <property type="entry name" value="ALPHA-ASPARTYL DIPEPTIDASE"/>
    <property type="match status" value="1"/>
</dbReference>
<evidence type="ECO:0000256" key="3">
    <source>
        <dbReference type="ARBA" id="ARBA00022801"/>
    </source>
</evidence>
<dbReference type="RefSeq" id="WP_211742278.1">
    <property type="nucleotide sequence ID" value="NZ_JAGXBY010000005.1"/>
</dbReference>
<dbReference type="Gene3D" id="3.40.50.880">
    <property type="match status" value="1"/>
</dbReference>
<evidence type="ECO:0000313" key="6">
    <source>
        <dbReference type="Proteomes" id="UP000681870"/>
    </source>
</evidence>
<evidence type="ECO:0000256" key="2">
    <source>
        <dbReference type="ARBA" id="ARBA00022670"/>
    </source>
</evidence>
<evidence type="ECO:0000256" key="4">
    <source>
        <dbReference type="ARBA" id="ARBA00022825"/>
    </source>
</evidence>
<reference evidence="5 6" key="1">
    <citation type="submission" date="2021-05" db="EMBL/GenBank/DDBJ databases">
        <title>Ornithinibacillus massiliensis sp. nov.</title>
        <authorList>
            <person name="Iwaza R."/>
            <person name="Lagier J.-C."/>
            <person name="Raoult D."/>
        </authorList>
    </citation>
    <scope>NUCLEOTIDE SEQUENCE [LARGE SCALE GENOMIC DNA]</scope>
    <source>
        <strain evidence="5 6">Marseille-P3601</strain>
    </source>
</reference>
<keyword evidence="2" id="KW-0645">Protease</keyword>
<proteinExistence type="inferred from homology"/>
<keyword evidence="6" id="KW-1185">Reference proteome</keyword>
<name>A0ABS5MG76_9BACI</name>
<dbReference type="PANTHER" id="PTHR20842">
    <property type="entry name" value="PROTEASE S51 ALPHA-ASPARTYL DIPEPTIDASE"/>
    <property type="match status" value="1"/>
</dbReference>
<protein>
    <submittedName>
        <fullName evidence="5">Type 1 glutamine amidotransferase-like domain-containing protein</fullName>
    </submittedName>
</protein>
<comment type="similarity">
    <text evidence="1">Belongs to the peptidase S51 family.</text>
</comment>
<accession>A0ABS5MG76</accession>
<dbReference type="InterPro" id="IPR029062">
    <property type="entry name" value="Class_I_gatase-like"/>
</dbReference>
<gene>
    <name evidence="5" type="ORF">KGF86_14160</name>
</gene>
<dbReference type="SUPFAM" id="SSF52317">
    <property type="entry name" value="Class I glutamine amidotransferase-like"/>
    <property type="match status" value="1"/>
</dbReference>
<evidence type="ECO:0000313" key="5">
    <source>
        <dbReference type="EMBL" id="MBS3681341.1"/>
    </source>
</evidence>
<comment type="caution">
    <text evidence="5">The sequence shown here is derived from an EMBL/GenBank/DDBJ whole genome shotgun (WGS) entry which is preliminary data.</text>
</comment>
<dbReference type="Proteomes" id="UP000681870">
    <property type="component" value="Unassembled WGS sequence"/>
</dbReference>
<organism evidence="5 6">
    <name type="scientific">Ornithinibacillus massiliensis</name>
    <dbReference type="NCBI Taxonomy" id="1944633"/>
    <lineage>
        <taxon>Bacteria</taxon>
        <taxon>Bacillati</taxon>
        <taxon>Bacillota</taxon>
        <taxon>Bacilli</taxon>
        <taxon>Bacillales</taxon>
        <taxon>Bacillaceae</taxon>
        <taxon>Ornithinibacillus</taxon>
    </lineage>
</organism>
<dbReference type="InterPro" id="IPR005320">
    <property type="entry name" value="Peptidase_S51"/>
</dbReference>
<evidence type="ECO:0000256" key="1">
    <source>
        <dbReference type="ARBA" id="ARBA00006534"/>
    </source>
</evidence>